<feature type="compositionally biased region" description="Low complexity" evidence="1">
    <location>
        <begin position="1753"/>
        <end position="1765"/>
    </location>
</feature>
<dbReference type="EnsemblMetazoa" id="PHUM596680-RA">
    <property type="protein sequence ID" value="PHUM596680-PA"/>
    <property type="gene ID" value="PHUM596680"/>
</dbReference>
<feature type="region of interest" description="Disordered" evidence="1">
    <location>
        <begin position="149"/>
        <end position="177"/>
    </location>
</feature>
<dbReference type="CTD" id="8239656"/>
<feature type="region of interest" description="Disordered" evidence="1">
    <location>
        <begin position="739"/>
        <end position="762"/>
    </location>
</feature>
<protein>
    <submittedName>
        <fullName evidence="2 3">Uncharacterized protein</fullName>
    </submittedName>
</protein>
<feature type="region of interest" description="Disordered" evidence="1">
    <location>
        <begin position="1"/>
        <end position="20"/>
    </location>
</feature>
<feature type="region of interest" description="Disordered" evidence="1">
    <location>
        <begin position="267"/>
        <end position="311"/>
    </location>
</feature>
<sequence>MEVDLTIVESAGQNNNNNNNTSEILVRRYLNSSTNGTPVSKIFKLTANGQEEVDEPSFILKSDTVKVQSDSNGDNVNVLNRVKKLELKDGEEKSTEVPVGKLTGTKVPQSFKNVESGRENVKSRLFSDDDNDDFTGYVDDDKRRHYSVKRSDDEYFNDESVGMPNKKSSTAPQSGKEEDSFFSIFESLFGSTDEDSQIKRKTISEDEEPIFKDADDLNLKENIKTVGDLLKPIKPAEEPEPKTKNTFLVQQNDDDDDDVPEFRIVNNFHNSQSNRHGYKPNSNSNNEGKPIYHSSYRPMTEKPYQSYKPRPTSGYEDYDLEEFLDKKVITPPREIYSPPPPPPPPLPVTPIRNTLRPVISTATTTTTTTTTTFKTSPKPTYEQKLKFPSIQKKNDYFNRNPYDKTTEKRFETERPSTNYFKQPETKPTTTYFKQPETKPTTQKSYTVNSHQNFIETKVNEVKPPNVHDNPNIYKLLNLPVKYSNKDTAIPLISSSYANTKIQGMGAYKYEKGSNGKYPNHKYDTSGGGGGGSSESTTKTPNYWATKQTESTIKYNAEGTVTNKPYSASIKNSGNYVLTTSDLDGINFNGMPLGLGPALGSYGSKKKVDEKPHIQTVSPAATSTVTYKDTAIQKIQSSSTVKKPTTTTTTTTEKKQIVTAKPTEKVYEKNEAEDYDYDMFPAKVEELRPPGQKYSPPVNYPQENFNKYESEYKEPIATGSEQEYEYYDYDVDISTTPPSLTTVKSTTPTTTTTTTTTTPSPKLKLKYPNLPKDIIKSRPTNEKVAVVVPSKNHNFYTVNYTDNNKQSTVSDSTSKKDYDAPSVTMTIRTTTTTPKPTTQTKPTDATTSSTTTTTSKPAESDFVTNVKQSTIEFYRPNVVSAKEPAPVFEKSPQNDFTTKYFSAFTTNKQPTVESTVVPITVPSKIQDSEEQQSNVNVVLVPTKDTNKNKERVEEKFPQSTVPPRPVRPTISKIPEPIHSNYPGYTTEFTVGAVHGHVGNTQIQNFGGGAPLHQGVYVASSLPASPYDDDEPFRPIPKPSGMTASFQVVHEDIPRPPESKPLPNKRPLPAILSSQNVDHHEPHDFIPSPQFHHPGESSAGVGIRPGDVDYDFEGIQTEPKPGQYVIFSKPQLNPELKENQLKKKPELNNIKEIVSNVPHYQDKGTRFPQEPQKHVIFNPKEGQFYQNGPVLKAPVFSNKQELGRPIYGTLPDKPDDELPLELVPPKDTQTEKTFEGNFVAPEAENKESTINYPRPHWEKNGKPSFLLNTSPNKNDLNRLPPPPPPPQIAPTLIPPSSPPQRYRRPIPPMMAPIRKNFNEASTNIKPKPNLPNILPQFRPNTKIGSGPYHRPPPGFIPNRRNGVNRYHDKEHGNFPYHIQYPDKEGPPHRDYEMGGQEIVPKFITNRGKLPSELWTNHGVQKRFGQTPQNFHGKFEFSHNPPQGPKVLRRLQRTPVTTLQMLKHTPGVKTQKTQVTREEDDNNYYDHSSSSFLPPFYNTYNEQKKDEENIYIVYPAKPPQKIIPDNSKIFIVEDSKKNQEKFFNFTKVEEQKPLLNPMKKGNDEISQPSDREKTKESEVKVKTVSNDKAEEEMETESEILVDKSHKVNERIDMNLHLQSNNQWNELRSPTNSHKNHYRYSSNEESNKKTEENESVQLNPPSEYSTSIADDKDSAFTLGAVMHTMSDGGQRKGQVSNVPLHKNDKKQIKLNVNERISNGKIITVSMPLDVKKERDDDNDDDDNKLNKSGFDAPFQASSSVNSNNTYTNNQGWTVVRGTTDEKIEPETENITTQPSTTKFNFDNFKPELIGGFKPLFELPAQQQQQSEEIKKTVVDKMTTENDKKTSITR</sequence>
<dbReference type="FunCoup" id="E0W2R6">
    <property type="interactions" value="6"/>
</dbReference>
<dbReference type="HOGENOM" id="CLU_237035_0_0_1"/>
<evidence type="ECO:0000313" key="2">
    <source>
        <dbReference type="EMBL" id="EEB19922.1"/>
    </source>
</evidence>
<evidence type="ECO:0000313" key="4">
    <source>
        <dbReference type="Proteomes" id="UP000009046"/>
    </source>
</evidence>
<dbReference type="OrthoDB" id="7482953at2759"/>
<dbReference type="OMA" id="TPNIHDF"/>
<dbReference type="STRING" id="121224.E0W2R6"/>
<dbReference type="EMBL" id="AAZO01007270">
    <property type="status" value="NOT_ANNOTATED_CDS"/>
    <property type="molecule type" value="Genomic_DNA"/>
</dbReference>
<feature type="region of interest" description="Disordered" evidence="1">
    <location>
        <begin position="947"/>
        <end position="977"/>
    </location>
</feature>
<feature type="region of interest" description="Disordered" evidence="1">
    <location>
        <begin position="1550"/>
        <end position="1595"/>
    </location>
</feature>
<evidence type="ECO:0000313" key="3">
    <source>
        <dbReference type="EnsemblMetazoa" id="PHUM596680-PA"/>
    </source>
</evidence>
<dbReference type="RefSeq" id="XP_002432660.1">
    <property type="nucleotide sequence ID" value="XM_002432615.1"/>
</dbReference>
<feature type="compositionally biased region" description="Low complexity" evidence="1">
    <location>
        <begin position="827"/>
        <end position="855"/>
    </location>
</feature>
<reference evidence="2" key="2">
    <citation type="submission" date="2007-04" db="EMBL/GenBank/DDBJ databases">
        <title>The genome of the human body louse.</title>
        <authorList>
            <consortium name="The Human Body Louse Genome Consortium"/>
            <person name="Kirkness E."/>
            <person name="Walenz B."/>
            <person name="Hass B."/>
            <person name="Bruggner R."/>
            <person name="Strausberg R."/>
        </authorList>
    </citation>
    <scope>NUCLEOTIDE SEQUENCE</scope>
    <source>
        <strain evidence="2">USDA</strain>
    </source>
</reference>
<dbReference type="Proteomes" id="UP000009046">
    <property type="component" value="Unassembled WGS sequence"/>
</dbReference>
<organism>
    <name type="scientific">Pediculus humanus subsp. corporis</name>
    <name type="common">Body louse</name>
    <dbReference type="NCBI Taxonomy" id="121224"/>
    <lineage>
        <taxon>Eukaryota</taxon>
        <taxon>Metazoa</taxon>
        <taxon>Ecdysozoa</taxon>
        <taxon>Arthropoda</taxon>
        <taxon>Hexapoda</taxon>
        <taxon>Insecta</taxon>
        <taxon>Pterygota</taxon>
        <taxon>Neoptera</taxon>
        <taxon>Paraneoptera</taxon>
        <taxon>Psocodea</taxon>
        <taxon>Troctomorpha</taxon>
        <taxon>Phthiraptera</taxon>
        <taxon>Anoplura</taxon>
        <taxon>Pediculidae</taxon>
        <taxon>Pediculus</taxon>
    </lineage>
</organism>
<feature type="region of interest" description="Disordered" evidence="1">
    <location>
        <begin position="1727"/>
        <end position="1767"/>
    </location>
</feature>
<feature type="compositionally biased region" description="Polar residues" evidence="1">
    <location>
        <begin position="415"/>
        <end position="446"/>
    </location>
</feature>
<accession>E0W2R6</accession>
<feature type="compositionally biased region" description="Polar residues" evidence="1">
    <location>
        <begin position="267"/>
        <end position="287"/>
    </location>
</feature>
<dbReference type="VEuPathDB" id="VectorBase:PHUM596680"/>
<name>E0W2R6_PEDHC</name>
<reference evidence="3" key="3">
    <citation type="submission" date="2021-02" db="UniProtKB">
        <authorList>
            <consortium name="EnsemblMetazoa"/>
        </authorList>
    </citation>
    <scope>IDENTIFICATION</scope>
    <source>
        <strain evidence="3">USDA</strain>
    </source>
</reference>
<dbReference type="EMBL" id="DS235879">
    <property type="protein sequence ID" value="EEB19922.1"/>
    <property type="molecule type" value="Genomic_DNA"/>
</dbReference>
<feature type="region of interest" description="Disordered" evidence="1">
    <location>
        <begin position="407"/>
        <end position="446"/>
    </location>
</feature>
<dbReference type="GeneID" id="8239656"/>
<feature type="region of interest" description="Disordered" evidence="1">
    <location>
        <begin position="1249"/>
        <end position="1297"/>
    </location>
</feature>
<feature type="region of interest" description="Disordered" evidence="1">
    <location>
        <begin position="827"/>
        <end position="858"/>
    </location>
</feature>
<feature type="compositionally biased region" description="Polar residues" evidence="1">
    <location>
        <begin position="1652"/>
        <end position="1664"/>
    </location>
</feature>
<feature type="compositionally biased region" description="Acidic residues" evidence="1">
    <location>
        <begin position="1586"/>
        <end position="1595"/>
    </location>
</feature>
<dbReference type="InParanoid" id="E0W2R6"/>
<feature type="compositionally biased region" description="Basic and acidic residues" evidence="1">
    <location>
        <begin position="1566"/>
        <end position="1585"/>
    </location>
</feature>
<evidence type="ECO:0000256" key="1">
    <source>
        <dbReference type="SAM" id="MobiDB-lite"/>
    </source>
</evidence>
<reference evidence="2" key="1">
    <citation type="submission" date="2007-04" db="EMBL/GenBank/DDBJ databases">
        <title>Annotation of Pediculus humanus corporis strain USDA.</title>
        <authorList>
            <person name="Kirkness E."/>
            <person name="Hannick L."/>
            <person name="Hass B."/>
            <person name="Bruggner R."/>
            <person name="Lawson D."/>
            <person name="Bidwell S."/>
            <person name="Joardar V."/>
            <person name="Caler E."/>
            <person name="Walenz B."/>
            <person name="Inman J."/>
            <person name="Schobel S."/>
            <person name="Galinsky K."/>
            <person name="Amedeo P."/>
            <person name="Strausberg R."/>
        </authorList>
    </citation>
    <scope>NUCLEOTIDE SEQUENCE</scope>
    <source>
        <strain evidence="2">USDA</strain>
    </source>
</reference>
<feature type="region of interest" description="Disordered" evidence="1">
    <location>
        <begin position="1619"/>
        <end position="1664"/>
    </location>
</feature>
<feature type="compositionally biased region" description="Pro residues" evidence="1">
    <location>
        <begin position="1277"/>
        <end position="1296"/>
    </location>
</feature>
<keyword evidence="4" id="KW-1185">Reference proteome</keyword>
<feature type="compositionally biased region" description="Polar residues" evidence="1">
    <location>
        <begin position="1619"/>
        <end position="1629"/>
    </location>
</feature>
<dbReference type="KEGG" id="phu:Phum_PHUM596680"/>
<proteinExistence type="predicted"/>
<gene>
    <name evidence="3" type="primary">8239656</name>
    <name evidence="2" type="ORF">Phum_PHUM596680</name>
</gene>